<dbReference type="Proteomes" id="UP000828390">
    <property type="component" value="Unassembled WGS sequence"/>
</dbReference>
<name>A0A9D4R1R8_DREPO</name>
<accession>A0A9D4R1R8</accession>
<sequence>MRCRRQLTCQCRATQALKQTDVTRLSKGYRVGLSVARDATLKGMRKSYRLYLPRILGQRKPSYRRTSSSG</sequence>
<reference evidence="1" key="2">
    <citation type="submission" date="2020-11" db="EMBL/GenBank/DDBJ databases">
        <authorList>
            <person name="McCartney M.A."/>
            <person name="Auch B."/>
            <person name="Kono T."/>
            <person name="Mallez S."/>
            <person name="Becker A."/>
            <person name="Gohl D.M."/>
            <person name="Silverstein K.A.T."/>
            <person name="Koren S."/>
            <person name="Bechman K.B."/>
            <person name="Herman A."/>
            <person name="Abrahante J.E."/>
            <person name="Garbe J."/>
        </authorList>
    </citation>
    <scope>NUCLEOTIDE SEQUENCE</scope>
    <source>
        <strain evidence="1">Duluth1</strain>
        <tissue evidence="1">Whole animal</tissue>
    </source>
</reference>
<organism evidence="1 2">
    <name type="scientific">Dreissena polymorpha</name>
    <name type="common">Zebra mussel</name>
    <name type="synonym">Mytilus polymorpha</name>
    <dbReference type="NCBI Taxonomy" id="45954"/>
    <lineage>
        <taxon>Eukaryota</taxon>
        <taxon>Metazoa</taxon>
        <taxon>Spiralia</taxon>
        <taxon>Lophotrochozoa</taxon>
        <taxon>Mollusca</taxon>
        <taxon>Bivalvia</taxon>
        <taxon>Autobranchia</taxon>
        <taxon>Heteroconchia</taxon>
        <taxon>Euheterodonta</taxon>
        <taxon>Imparidentia</taxon>
        <taxon>Neoheterodontei</taxon>
        <taxon>Myida</taxon>
        <taxon>Dreissenoidea</taxon>
        <taxon>Dreissenidae</taxon>
        <taxon>Dreissena</taxon>
    </lineage>
</organism>
<protein>
    <submittedName>
        <fullName evidence="1">Uncharacterized protein</fullName>
    </submittedName>
</protein>
<reference evidence="1" key="1">
    <citation type="journal article" date="2019" name="bioRxiv">
        <title>The Genome of the Zebra Mussel, Dreissena polymorpha: A Resource for Invasive Species Research.</title>
        <authorList>
            <person name="McCartney M.A."/>
            <person name="Auch B."/>
            <person name="Kono T."/>
            <person name="Mallez S."/>
            <person name="Zhang Y."/>
            <person name="Obille A."/>
            <person name="Becker A."/>
            <person name="Abrahante J.E."/>
            <person name="Garbe J."/>
            <person name="Badalamenti J.P."/>
            <person name="Herman A."/>
            <person name="Mangelson H."/>
            <person name="Liachko I."/>
            <person name="Sullivan S."/>
            <person name="Sone E.D."/>
            <person name="Koren S."/>
            <person name="Silverstein K.A.T."/>
            <person name="Beckman K.B."/>
            <person name="Gohl D.M."/>
        </authorList>
    </citation>
    <scope>NUCLEOTIDE SEQUENCE</scope>
    <source>
        <strain evidence="1">Duluth1</strain>
        <tissue evidence="1">Whole animal</tissue>
    </source>
</reference>
<gene>
    <name evidence="1" type="ORF">DPMN_094353</name>
</gene>
<evidence type="ECO:0000313" key="2">
    <source>
        <dbReference type="Proteomes" id="UP000828390"/>
    </source>
</evidence>
<proteinExistence type="predicted"/>
<keyword evidence="2" id="KW-1185">Reference proteome</keyword>
<dbReference type="EMBL" id="JAIWYP010000003">
    <property type="protein sequence ID" value="KAH3851866.1"/>
    <property type="molecule type" value="Genomic_DNA"/>
</dbReference>
<evidence type="ECO:0000313" key="1">
    <source>
        <dbReference type="EMBL" id="KAH3851866.1"/>
    </source>
</evidence>
<dbReference type="AlphaFoldDB" id="A0A9D4R1R8"/>
<comment type="caution">
    <text evidence="1">The sequence shown here is derived from an EMBL/GenBank/DDBJ whole genome shotgun (WGS) entry which is preliminary data.</text>
</comment>